<dbReference type="STRING" id="626522.GCWU000325_00652"/>
<comment type="caution">
    <text evidence="1">The sequence shown here is derived from an EMBL/GenBank/DDBJ whole genome shotgun (WGS) entry which is preliminary data.</text>
</comment>
<protein>
    <submittedName>
        <fullName evidence="1">Uncharacterized protein</fullName>
    </submittedName>
</protein>
<name>C9LEM2_9BACT</name>
<keyword evidence="2" id="KW-1185">Reference proteome</keyword>
<evidence type="ECO:0000313" key="2">
    <source>
        <dbReference type="Proteomes" id="UP000003460"/>
    </source>
</evidence>
<sequence>MLIRPSLLRSIAIELCACRVERSLQMNIVGIRNISLLNAIV</sequence>
<evidence type="ECO:0000313" key="1">
    <source>
        <dbReference type="EMBL" id="EEX72191.1"/>
    </source>
</evidence>
<gene>
    <name evidence="1" type="ORF">GCWU000325_00652</name>
</gene>
<dbReference type="AlphaFoldDB" id="C9LEM2"/>
<reference evidence="1" key="1">
    <citation type="submission" date="2009-09" db="EMBL/GenBank/DDBJ databases">
        <authorList>
            <person name="Weinstock G."/>
            <person name="Sodergren E."/>
            <person name="Clifton S."/>
            <person name="Fulton L."/>
            <person name="Fulton B."/>
            <person name="Courtney L."/>
            <person name="Fronick C."/>
            <person name="Harrison M."/>
            <person name="Strong C."/>
            <person name="Farmer C."/>
            <person name="Delahaunty K."/>
            <person name="Markovic C."/>
            <person name="Hall O."/>
            <person name="Minx P."/>
            <person name="Tomlinson C."/>
            <person name="Mitreva M."/>
            <person name="Nelson J."/>
            <person name="Hou S."/>
            <person name="Wollam A."/>
            <person name="Pepin K.H."/>
            <person name="Johnson M."/>
            <person name="Bhonagiri V."/>
            <person name="Nash W.E."/>
            <person name="Warren W."/>
            <person name="Chinwalla A."/>
            <person name="Mardis E.R."/>
            <person name="Wilson R.K."/>
        </authorList>
    </citation>
    <scope>NUCLEOTIDE SEQUENCE [LARGE SCALE GENOMIC DNA]</scope>
    <source>
        <strain evidence="1">ATCC 51259</strain>
    </source>
</reference>
<dbReference type="HOGENOM" id="CLU_3274752_0_0_10"/>
<dbReference type="EMBL" id="ACIJ02000016">
    <property type="protein sequence ID" value="EEX72191.1"/>
    <property type="molecule type" value="Genomic_DNA"/>
</dbReference>
<proteinExistence type="predicted"/>
<accession>C9LEM2</accession>
<organism evidence="1 2">
    <name type="scientific">Alloprevotella tannerae ATCC 51259</name>
    <dbReference type="NCBI Taxonomy" id="626522"/>
    <lineage>
        <taxon>Bacteria</taxon>
        <taxon>Pseudomonadati</taxon>
        <taxon>Bacteroidota</taxon>
        <taxon>Bacteroidia</taxon>
        <taxon>Bacteroidales</taxon>
        <taxon>Prevotellaceae</taxon>
        <taxon>Alloprevotella</taxon>
    </lineage>
</organism>
<dbReference type="Proteomes" id="UP000003460">
    <property type="component" value="Unassembled WGS sequence"/>
</dbReference>